<dbReference type="SUPFAM" id="SSF51735">
    <property type="entry name" value="NAD(P)-binding Rossmann-fold domains"/>
    <property type="match status" value="1"/>
</dbReference>
<dbReference type="Proteomes" id="UP001344906">
    <property type="component" value="Unassembled WGS sequence"/>
</dbReference>
<organism evidence="2 3">
    <name type="scientific">Dictyobacter halimunensis</name>
    <dbReference type="NCBI Taxonomy" id="3026934"/>
    <lineage>
        <taxon>Bacteria</taxon>
        <taxon>Bacillati</taxon>
        <taxon>Chloroflexota</taxon>
        <taxon>Ktedonobacteria</taxon>
        <taxon>Ktedonobacterales</taxon>
        <taxon>Dictyobacteraceae</taxon>
        <taxon>Dictyobacter</taxon>
    </lineage>
</organism>
<dbReference type="SMART" id="SM00829">
    <property type="entry name" value="PKS_ER"/>
    <property type="match status" value="1"/>
</dbReference>
<keyword evidence="3" id="KW-1185">Reference proteome</keyword>
<dbReference type="InterPro" id="IPR002364">
    <property type="entry name" value="Quin_OxRdtase/zeta-crystal_CS"/>
</dbReference>
<sequence>MTLATQTMWAARVSNYGGSEQLKFERIERPQPLEGEVLLRVHAVGVNPIDWKIRQGLLKEFMPVTFPYTPGIEVAGVVEEIGRDVRDFQIGDAVFGQCQAGAYAEYAVVEASVLAHKPQVLSFVEAAAVPVGATTAWRALFEYGKLTSDQWVLIVGAAGGVGSWAVQLAKWKGAQVIGTASTANLNVVRSLGADMVVDYTTTVLHSVVQQVDRVLNAVGGETLLHSLKTLRRGGTLISLAGPPPQQEAQACGVRAMMIHSQPSSDILQMLVRLIDAGHLKAIVGKTFSFSEVRLAHEYSRSGHGCGRIVLEMSA</sequence>
<feature type="domain" description="Enoyl reductase (ER)" evidence="1">
    <location>
        <begin position="17"/>
        <end position="310"/>
    </location>
</feature>
<dbReference type="SUPFAM" id="SSF50129">
    <property type="entry name" value="GroES-like"/>
    <property type="match status" value="1"/>
</dbReference>
<dbReference type="Gene3D" id="3.40.50.720">
    <property type="entry name" value="NAD(P)-binding Rossmann-like Domain"/>
    <property type="match status" value="1"/>
</dbReference>
<proteinExistence type="predicted"/>
<dbReference type="Gene3D" id="3.90.180.10">
    <property type="entry name" value="Medium-chain alcohol dehydrogenases, catalytic domain"/>
    <property type="match status" value="1"/>
</dbReference>
<evidence type="ECO:0000313" key="3">
    <source>
        <dbReference type="Proteomes" id="UP001344906"/>
    </source>
</evidence>
<dbReference type="InterPro" id="IPR020843">
    <property type="entry name" value="ER"/>
</dbReference>
<dbReference type="PANTHER" id="PTHR44013">
    <property type="entry name" value="ZINC-TYPE ALCOHOL DEHYDROGENASE-LIKE PROTEIN C16A3.02C"/>
    <property type="match status" value="1"/>
</dbReference>
<name>A0ABQ6G6P3_9CHLR</name>
<comment type="caution">
    <text evidence="2">The sequence shown here is derived from an EMBL/GenBank/DDBJ whole genome shotgun (WGS) entry which is preliminary data.</text>
</comment>
<evidence type="ECO:0000313" key="2">
    <source>
        <dbReference type="EMBL" id="GLV60973.1"/>
    </source>
</evidence>
<dbReference type="CDD" id="cd05289">
    <property type="entry name" value="MDR_like_2"/>
    <property type="match status" value="1"/>
</dbReference>
<dbReference type="Pfam" id="PF08240">
    <property type="entry name" value="ADH_N"/>
    <property type="match status" value="1"/>
</dbReference>
<dbReference type="RefSeq" id="WP_338258224.1">
    <property type="nucleotide sequence ID" value="NZ_BSRI01000002.1"/>
</dbReference>
<reference evidence="2 3" key="1">
    <citation type="submission" date="2023-02" db="EMBL/GenBank/DDBJ databases">
        <title>Dictyobacter halimunensis sp. nov., a new member of the class Ktedonobacteria from forest soil in a geothermal area.</title>
        <authorList>
            <person name="Rachmania M.K."/>
            <person name="Ningsih F."/>
            <person name="Sakai Y."/>
            <person name="Yabe S."/>
            <person name="Yokota A."/>
            <person name="Sjamsuridzal W."/>
        </authorList>
    </citation>
    <scope>NUCLEOTIDE SEQUENCE [LARGE SCALE GENOMIC DNA]</scope>
    <source>
        <strain evidence="2 3">S3.2.2.5</strain>
    </source>
</reference>
<dbReference type="InterPro" id="IPR011032">
    <property type="entry name" value="GroES-like_sf"/>
</dbReference>
<dbReference type="InterPro" id="IPR036291">
    <property type="entry name" value="NAD(P)-bd_dom_sf"/>
</dbReference>
<dbReference type="Pfam" id="PF13602">
    <property type="entry name" value="ADH_zinc_N_2"/>
    <property type="match status" value="1"/>
</dbReference>
<dbReference type="InterPro" id="IPR013154">
    <property type="entry name" value="ADH-like_N"/>
</dbReference>
<dbReference type="PANTHER" id="PTHR44013:SF1">
    <property type="entry name" value="ZINC-TYPE ALCOHOL DEHYDROGENASE-LIKE PROTEIN C16A3.02C"/>
    <property type="match status" value="1"/>
</dbReference>
<evidence type="ECO:0000259" key="1">
    <source>
        <dbReference type="SMART" id="SM00829"/>
    </source>
</evidence>
<dbReference type="EMBL" id="BSRI01000002">
    <property type="protein sequence ID" value="GLV60973.1"/>
    <property type="molecule type" value="Genomic_DNA"/>
</dbReference>
<gene>
    <name evidence="2" type="ORF">KDH_77910</name>
</gene>
<protein>
    <submittedName>
        <fullName evidence="2">Oxidoreductase</fullName>
    </submittedName>
</protein>
<accession>A0ABQ6G6P3</accession>
<dbReference type="InterPro" id="IPR052733">
    <property type="entry name" value="Chloroplast_QOR"/>
</dbReference>
<dbReference type="PROSITE" id="PS01162">
    <property type="entry name" value="QOR_ZETA_CRYSTAL"/>
    <property type="match status" value="1"/>
</dbReference>